<reference evidence="2 3" key="1">
    <citation type="submission" date="2019-01" db="EMBL/GenBank/DDBJ databases">
        <title>Pseudolysobacter antarctica gen. nov., sp. nov., isolated from Fildes Peninsula, Antarctica.</title>
        <authorList>
            <person name="Wei Z."/>
            <person name="Peng F."/>
        </authorList>
    </citation>
    <scope>NUCLEOTIDE SEQUENCE [LARGE SCALE GENOMIC DNA]</scope>
    <source>
        <strain evidence="2 3">AQ6-296</strain>
    </source>
</reference>
<dbReference type="Proteomes" id="UP000291562">
    <property type="component" value="Chromosome"/>
</dbReference>
<feature type="transmembrane region" description="Helical" evidence="1">
    <location>
        <begin position="465"/>
        <end position="484"/>
    </location>
</feature>
<dbReference type="KEGG" id="xbc:ELE36_19955"/>
<accession>A0A411HPQ3</accession>
<feature type="transmembrane region" description="Helical" evidence="1">
    <location>
        <begin position="186"/>
        <end position="205"/>
    </location>
</feature>
<dbReference type="OrthoDB" id="5936506at2"/>
<name>A0A411HPQ3_9GAMM</name>
<dbReference type="AlphaFoldDB" id="A0A411HPQ3"/>
<feature type="transmembrane region" description="Helical" evidence="1">
    <location>
        <begin position="134"/>
        <end position="155"/>
    </location>
</feature>
<feature type="transmembrane region" description="Helical" evidence="1">
    <location>
        <begin position="212"/>
        <end position="227"/>
    </location>
</feature>
<proteinExistence type="predicted"/>
<keyword evidence="3" id="KW-1185">Reference proteome</keyword>
<keyword evidence="1" id="KW-1133">Transmembrane helix</keyword>
<keyword evidence="1" id="KW-0472">Membrane</keyword>
<evidence type="ECO:0008006" key="4">
    <source>
        <dbReference type="Google" id="ProtNLM"/>
    </source>
</evidence>
<protein>
    <recommendedName>
        <fullName evidence="4">Glycosyltransferase RgtA/B/C/D-like domain-containing protein</fullName>
    </recommendedName>
</protein>
<feature type="transmembrane region" description="Helical" evidence="1">
    <location>
        <begin position="432"/>
        <end position="453"/>
    </location>
</feature>
<evidence type="ECO:0000256" key="1">
    <source>
        <dbReference type="SAM" id="Phobius"/>
    </source>
</evidence>
<evidence type="ECO:0000313" key="3">
    <source>
        <dbReference type="Proteomes" id="UP000291562"/>
    </source>
</evidence>
<gene>
    <name evidence="2" type="ORF">ELE36_19955</name>
</gene>
<feature type="transmembrane region" description="Helical" evidence="1">
    <location>
        <begin position="405"/>
        <end position="425"/>
    </location>
</feature>
<keyword evidence="1" id="KW-0812">Transmembrane</keyword>
<dbReference type="RefSeq" id="WP_129836427.1">
    <property type="nucleotide sequence ID" value="NZ_CP035704.1"/>
</dbReference>
<dbReference type="EMBL" id="CP035704">
    <property type="protein sequence ID" value="QBB72455.1"/>
    <property type="molecule type" value="Genomic_DNA"/>
</dbReference>
<evidence type="ECO:0000313" key="2">
    <source>
        <dbReference type="EMBL" id="QBB72455.1"/>
    </source>
</evidence>
<organism evidence="2 3">
    <name type="scientific">Pseudolysobacter antarcticus</name>
    <dbReference type="NCBI Taxonomy" id="2511995"/>
    <lineage>
        <taxon>Bacteria</taxon>
        <taxon>Pseudomonadati</taxon>
        <taxon>Pseudomonadota</taxon>
        <taxon>Gammaproteobacteria</taxon>
        <taxon>Lysobacterales</taxon>
        <taxon>Rhodanobacteraceae</taxon>
        <taxon>Pseudolysobacter</taxon>
    </lineage>
</organism>
<sequence>MRAAELRRYLSESIIPAMQINLKNTSRLLAGLTLVLLLLAAGRGMAMWAHQPLVALANNFDQVRYTACLDIYPYRPGVAPDRNSYETPLEYFSAQSVPDQACYWTSELLFIAPVALLARSKSTTGDTAVVSVRWAGALHLVVWLLSGAAFSWLWWRAEQSELACANAAFLALIAMDPGNTIYLNTFYAEASALMFLYSTVCLTLLMAQQPRRGLAIWLTISAFLLGMSKFQHLLLPLLLAMLTWAVAAIKHQPWRRAVLALGIGGAIALCLQLVNSQRDNSLNSNINLVNRTDAVLSAVLPASADPALTAQRLGLAADCANFRGKSIYQLHADPEKVCPGISAVGPSRVLGLLSSEPGTLARMFADAPCSMLPWIPDYLGLVGDTKLAPLPAEFFSFDRLLKAPWMPYILLLLPLLAVVPLTLVARRGDSPVVLLFAVMCGATAWSCLLIAILGDGLVEIAKHSHLAFTAGFAFVLCVPLVWLLRQLRGARA</sequence>